<feature type="region of interest" description="Disordered" evidence="1">
    <location>
        <begin position="203"/>
        <end position="259"/>
    </location>
</feature>
<organism evidence="3 4">
    <name type="scientific">Micromonospora saelicesensis</name>
    <dbReference type="NCBI Taxonomy" id="285676"/>
    <lineage>
        <taxon>Bacteria</taxon>
        <taxon>Bacillati</taxon>
        <taxon>Actinomycetota</taxon>
        <taxon>Actinomycetes</taxon>
        <taxon>Micromonosporales</taxon>
        <taxon>Micromonosporaceae</taxon>
        <taxon>Micromonospora</taxon>
    </lineage>
</organism>
<keyword evidence="2" id="KW-1133">Transmembrane helix</keyword>
<dbReference type="EMBL" id="PXXW01000010">
    <property type="protein sequence ID" value="RAO03190.1"/>
    <property type="molecule type" value="Genomic_DNA"/>
</dbReference>
<evidence type="ECO:0000256" key="1">
    <source>
        <dbReference type="SAM" id="MobiDB-lite"/>
    </source>
</evidence>
<keyword evidence="2" id="KW-0472">Membrane</keyword>
<feature type="transmembrane region" description="Helical" evidence="2">
    <location>
        <begin position="12"/>
        <end position="36"/>
    </location>
</feature>
<keyword evidence="2" id="KW-0812">Transmembrane</keyword>
<accession>A0ABX9CPV0</accession>
<feature type="transmembrane region" description="Helical" evidence="2">
    <location>
        <begin position="42"/>
        <end position="61"/>
    </location>
</feature>
<evidence type="ECO:0000313" key="4">
    <source>
        <dbReference type="Proteomes" id="UP000249334"/>
    </source>
</evidence>
<reference evidence="3 4" key="1">
    <citation type="submission" date="2018-03" db="EMBL/GenBank/DDBJ databases">
        <title>Genomic framework for the identification of Micromonospora saelicesensis and Micromonospora noduli.</title>
        <authorList>
            <person name="Riesco R."/>
            <person name="Trujillo M.E."/>
        </authorList>
    </citation>
    <scope>NUCLEOTIDE SEQUENCE [LARGE SCALE GENOMIC DNA]</scope>
    <source>
        <strain evidence="3 4">GAR05</strain>
    </source>
</reference>
<gene>
    <name evidence="3" type="ORF">GAR05_01103</name>
</gene>
<dbReference type="RefSeq" id="WP_146752917.1">
    <property type="nucleotide sequence ID" value="NZ_PXXW01000010.1"/>
</dbReference>
<dbReference type="Proteomes" id="UP000249334">
    <property type="component" value="Unassembled WGS sequence"/>
</dbReference>
<feature type="transmembrane region" description="Helical" evidence="2">
    <location>
        <begin position="68"/>
        <end position="90"/>
    </location>
</feature>
<evidence type="ECO:0008006" key="5">
    <source>
        <dbReference type="Google" id="ProtNLM"/>
    </source>
</evidence>
<sequence length="259" mass="27906">MRALGVRRWVNPLAGVYLVVFTVTEAVGTVGATTWIRAEDTIIPALLLWCVSLAVAVRVTSPGMPPHVVLLVLASLVSAFLMLVAAQGFWSAVLTHRGERVVATVISLRDETGKVHQLHYTLADQHNQRIPGELGRWPANPTGASDKPEGAVGQRITVVRDPQGLVDPRLPEELVESESGWPLWPGIFAVTAVLSMLAAGRRAINGDGTTGSRRRRPAGRAAAKTGTRPRRKRTRGRTGRRISGPPGSEPSPRQARPQS</sequence>
<proteinExistence type="predicted"/>
<name>A0ABX9CPV0_9ACTN</name>
<evidence type="ECO:0000313" key="3">
    <source>
        <dbReference type="EMBL" id="RAO03190.1"/>
    </source>
</evidence>
<protein>
    <recommendedName>
        <fullName evidence="5">DUF3592 domain-containing protein</fullName>
    </recommendedName>
</protein>
<keyword evidence="4" id="KW-1185">Reference proteome</keyword>
<comment type="caution">
    <text evidence="3">The sequence shown here is derived from an EMBL/GenBank/DDBJ whole genome shotgun (WGS) entry which is preliminary data.</text>
</comment>
<feature type="compositionally biased region" description="Basic residues" evidence="1">
    <location>
        <begin position="227"/>
        <end position="240"/>
    </location>
</feature>
<evidence type="ECO:0000256" key="2">
    <source>
        <dbReference type="SAM" id="Phobius"/>
    </source>
</evidence>